<dbReference type="SUPFAM" id="SSF53335">
    <property type="entry name" value="S-adenosyl-L-methionine-dependent methyltransferases"/>
    <property type="match status" value="1"/>
</dbReference>
<evidence type="ECO:0000256" key="2">
    <source>
        <dbReference type="ARBA" id="ARBA00022553"/>
    </source>
</evidence>
<dbReference type="Gene3D" id="3.40.366.10">
    <property type="entry name" value="Malonyl-Coenzyme A Acyl Carrier Protein, domain 2"/>
    <property type="match status" value="2"/>
</dbReference>
<keyword evidence="3" id="KW-0808">Transferase</keyword>
<dbReference type="SMART" id="SM00827">
    <property type="entry name" value="PKS_AT"/>
    <property type="match status" value="1"/>
</dbReference>
<dbReference type="GeneID" id="41968268"/>
<evidence type="ECO:0000259" key="8">
    <source>
        <dbReference type="PROSITE" id="PS50075"/>
    </source>
</evidence>
<feature type="domain" description="Carrier" evidence="8">
    <location>
        <begin position="1770"/>
        <end position="1845"/>
    </location>
</feature>
<dbReference type="InterPro" id="IPR041068">
    <property type="entry name" value="HTH_51"/>
</dbReference>
<dbReference type="Pfam" id="PF02801">
    <property type="entry name" value="Ketoacyl-synt_C"/>
    <property type="match status" value="1"/>
</dbReference>
<comment type="caution">
    <text evidence="11">The sequence shown here is derived from an EMBL/GenBank/DDBJ whole genome shotgun (WGS) entry which is preliminary data.</text>
</comment>
<dbReference type="InterPro" id="IPR042104">
    <property type="entry name" value="PKS_dehydratase_sf"/>
</dbReference>
<dbReference type="InterPro" id="IPR014031">
    <property type="entry name" value="Ketoacyl_synth_C"/>
</dbReference>
<dbReference type="SUPFAM" id="SSF53901">
    <property type="entry name" value="Thiolase-like"/>
    <property type="match status" value="1"/>
</dbReference>
<evidence type="ECO:0000256" key="3">
    <source>
        <dbReference type="ARBA" id="ARBA00022679"/>
    </source>
</evidence>
<evidence type="ECO:0000313" key="11">
    <source>
        <dbReference type="EMBL" id="TPX12644.1"/>
    </source>
</evidence>
<feature type="domain" description="PKS/mFAS DH" evidence="10">
    <location>
        <begin position="1372"/>
        <end position="1712"/>
    </location>
</feature>
<evidence type="ECO:0000259" key="9">
    <source>
        <dbReference type="PROSITE" id="PS52004"/>
    </source>
</evidence>
<dbReference type="CDD" id="cd00833">
    <property type="entry name" value="PKS"/>
    <property type="match status" value="1"/>
</dbReference>
<dbReference type="PROSITE" id="PS00606">
    <property type="entry name" value="KS3_1"/>
    <property type="match status" value="1"/>
</dbReference>
<dbReference type="Gene3D" id="1.10.1200.10">
    <property type="entry name" value="ACP-like"/>
    <property type="match status" value="1"/>
</dbReference>
<gene>
    <name evidence="11" type="ORF">E0L32_000821</name>
</gene>
<keyword evidence="5" id="KW-0012">Acyltransferase</keyword>
<dbReference type="OrthoDB" id="329835at2759"/>
<dbReference type="PROSITE" id="PS52019">
    <property type="entry name" value="PKS_MFAS_DH"/>
    <property type="match status" value="1"/>
</dbReference>
<dbReference type="PANTHER" id="PTHR43775:SF14">
    <property type="entry name" value="ITERATIVE POLYKETIDE SYNTHASE AFOE-RELATED"/>
    <property type="match status" value="1"/>
</dbReference>
<feature type="active site" description="Proton acceptor; for dehydratase activity" evidence="6">
    <location>
        <position position="1415"/>
    </location>
</feature>
<dbReference type="SUPFAM" id="SSF47336">
    <property type="entry name" value="ACP-like"/>
    <property type="match status" value="1"/>
</dbReference>
<dbReference type="EMBL" id="SKBQ01000003">
    <property type="protein sequence ID" value="TPX12644.1"/>
    <property type="molecule type" value="Genomic_DNA"/>
</dbReference>
<dbReference type="InterPro" id="IPR020841">
    <property type="entry name" value="PKS_Beta-ketoAc_synthase_dom"/>
</dbReference>
<dbReference type="PROSITE" id="PS00012">
    <property type="entry name" value="PHOSPHOPANTETHEINE"/>
    <property type="match status" value="1"/>
</dbReference>
<organism evidence="11 12">
    <name type="scientific">Thyridium curvatum</name>
    <dbReference type="NCBI Taxonomy" id="1093900"/>
    <lineage>
        <taxon>Eukaryota</taxon>
        <taxon>Fungi</taxon>
        <taxon>Dikarya</taxon>
        <taxon>Ascomycota</taxon>
        <taxon>Pezizomycotina</taxon>
        <taxon>Sordariomycetes</taxon>
        <taxon>Sordariomycetidae</taxon>
        <taxon>Thyridiales</taxon>
        <taxon>Thyridiaceae</taxon>
        <taxon>Thyridium</taxon>
    </lineage>
</organism>
<sequence>MAVQSRSNKQSSALSAAADDNRLLVFSSLALSYGLDDFARVRKTVLDTDEISWLQEEVVERLAADCSKARSGLADVLDAATCEVARRDFSELAEAFRTPARPLGVPLPLNNSLLIPLVIIDQLTQYASFVRFSHKQKEDKTQSQQGQESQSPGWLNSGVETIGLCTGLLSAFAAAAAHNHDEFRQYGAAAVRIGMLVGLVIDSQVSTLGLAKRPRSLSVSWAGSTSRDTLTRILNDYPENETYISVFYDTHRATITTTQDTIDSLTQRLNATGLKVNEIGLCGRYHSAANHVGALERLLNFCNTHDTFRLPDASSLALPTHVNDAAGSFPVEGSLHAHVLRSILVEPPHWAEALGSAINDRRTQSKEARIFSFGPERNVPPSVMSHSGGMGLVHFSSADAAGATVPASTSASDTRGKAKDAAEKDFREDDGLDRPWMDSDIAVVGMACKVPGAENVDEFWDLLAAGQSQHREIDMAGAVGKSASSNDRTFLEGPFRTTEHPTRRWFANLFEKPGHFDHRFFRKTAREAESMDPQQRLLLHVAYQAVAMSGQLRRHHRDDDADKSAKNIGCFVGVHLNEYDDNVASHSANVFSATGNLQSFIAGRVSHHFGWQGPSLTVDTACSSSMVAVHQACRAIASGECAGALAAGVNVLAGSGLWFQNLGAAGFLSPTGQCRPFDAKADGYCRGEGIGAVFLKPLSRAVADGDAVLGVITATAVQQNHNCTPIFVPNAPSLADLFAGVVAKAHVRPADITVCEAHGTGTAVGDPAEFGAVRQVLGGAKNRDKADKPLAVSSVKGLLGHTESSSGILSLIKVLLMLNKGLIPPQASFDTANPALNLDVARDHMFIPTRVQSWDADVRVALINNYGASGSNAAAVVMQAPRGLSDASLPATGVKQPFILCGLDDKGIRRNANSLSQYLLRSSKQDSTIADISYSLARQADASLPMKATFSARSVDELQNELSTLASGNKSDSIVRVTSDDKPKVILCFGGQIASWVGLTRQLYDTVPTLRKHLDRVDSVLVHKLGANSIFPAIFSREPIADTVVLQTALFAAQYACACSWMDAGVRPTALVGHSFGELTALSVAGALSLGDAVKLVVRRATLVRDAWGEDKGAMMAVEYDEIDSAEAEVETLVARANRLKKASDPPVSIACYNGPRSFTLAGPAEAMTALDNLLGAAETDRDDTTIKPRRRLLKVTNAFHSALVDPLIFQLEQSAQGLEFHAPSIPLEHATREDTTSLPLTTRFVADHMRRPVHFSAAVQRIVRKHAGDSCVFLEAGSNSTVTAMAAKAIGEETSHHFHGVNITNSDNAWDRLTDTTLALWKAGLDVQHWAHVHHSGAQSLLLLPPYQFDPDAQHWLDLKSVPVSATPGQHQLQAASTEDILTSFGVKKNNGRSTALFRINTSNAKYRQLLARHVIAHTAPLCPGTSQLGFVIDALHSLHPQLHGSEHEPQIQEVQYHSPLCANDTGKQTSWIEVAEEDVSNQAYHFSVFSTEIDTVTVNDRARVAHTTGRISFSSKDDDALQREITRFQRLLSAYDLRALSLLRGKRASSDDGDGEVLSHRSIYRLFGDIAQYGNSFRRLQKLAVRNTTSAGHIVAEGNTSSAPEIGFDAHLADAFCQIGGIWTNCLMADYEHNDDTIYIASGFDQWIRAPGIPRPNEFHVFATHSPAQTPDDGRQQWVTDVFVLDAASGALLDVILGLAYVRTSKESVKKMLTRLTGPASVMAPKKMQPPIARIQTTQPLVTEMATKKTRPEKPKPRRVINGDNSKALLSLRIKAVIANMSGLEPSEIKDDSKLADLGIDSLTSMELANELEKAFPNAGLPERDIASISDLPGLVQCILAATVSEMAEDDDEDLPSAESLSPSSSLSGAATDSSTLTTPATGSDSGKLDKDADRFVSFENSPSTQLRMRDVINAFHETKAQTDTRIVEWNQANYASTVLPLQTELAVALTLEAFEELGCHIRGATAGQTLTRVSHGAEHGRLVDRLYRMLRDECGGLVTVDGQTVKRTAVAAPTRSSNEVLEELRVRFPDHQIIDRLTHHAGSNLARVLRGETDGVRVVFGDPVGRELVSRFYAEWPLFQALHAQLEAFLAGLGSHLNGRGQEPLRVLEMGAGTGGTTRRILPLLARLGVPVVYTFTDLASSFVAAARRSDWAKEYRSHPSLKLEFRVHDIEGAGESEEEELFGTQHIVLATNAVHATRSLARSLAHIRRVLRPADGMLLLLELMRGLCFLDMTFGLFEGWWLFDDGRTHALATETRWRDELHGAGFGLVDWTDGQRPETHMERLIFAAADPQTRLM</sequence>
<protein>
    <submittedName>
        <fullName evidence="11">Uncharacterized protein</fullName>
    </submittedName>
</protein>
<dbReference type="InterPro" id="IPR050091">
    <property type="entry name" value="PKS_NRPS_Biosynth_Enz"/>
</dbReference>
<dbReference type="Pfam" id="PF18558">
    <property type="entry name" value="HTH_51"/>
    <property type="match status" value="1"/>
</dbReference>
<evidence type="ECO:0000256" key="5">
    <source>
        <dbReference type="ARBA" id="ARBA00023315"/>
    </source>
</evidence>
<keyword evidence="4" id="KW-0511">Multifunctional enzyme</keyword>
<dbReference type="PROSITE" id="PS52004">
    <property type="entry name" value="KS3_2"/>
    <property type="match status" value="1"/>
</dbReference>
<evidence type="ECO:0000259" key="10">
    <source>
        <dbReference type="PROSITE" id="PS52019"/>
    </source>
</evidence>
<name>A0A507B1Q9_9PEZI</name>
<evidence type="ECO:0000256" key="6">
    <source>
        <dbReference type="PROSITE-ProRule" id="PRU01363"/>
    </source>
</evidence>
<keyword evidence="2" id="KW-0597">Phosphoprotein</keyword>
<dbReference type="GO" id="GO:0006633">
    <property type="term" value="P:fatty acid biosynthetic process"/>
    <property type="evidence" value="ECO:0007669"/>
    <property type="project" value="InterPro"/>
</dbReference>
<dbReference type="PROSITE" id="PS50075">
    <property type="entry name" value="CARRIER"/>
    <property type="match status" value="1"/>
</dbReference>
<feature type="region of interest" description="N-terminal hotdog fold" evidence="6">
    <location>
        <begin position="1372"/>
        <end position="1520"/>
    </location>
</feature>
<feature type="domain" description="Ketosynthase family 3 (KS3)" evidence="9">
    <location>
        <begin position="438"/>
        <end position="879"/>
    </location>
</feature>
<feature type="compositionally biased region" description="Low complexity" evidence="7">
    <location>
        <begin position="1859"/>
        <end position="1881"/>
    </location>
</feature>
<dbReference type="Gene3D" id="3.10.129.110">
    <property type="entry name" value="Polyketide synthase dehydratase"/>
    <property type="match status" value="1"/>
</dbReference>
<evidence type="ECO:0000313" key="12">
    <source>
        <dbReference type="Proteomes" id="UP000319257"/>
    </source>
</evidence>
<feature type="region of interest" description="C-terminal hotdog fold" evidence="6">
    <location>
        <begin position="1556"/>
        <end position="1712"/>
    </location>
</feature>
<dbReference type="InterPro" id="IPR013217">
    <property type="entry name" value="Methyltransf_12"/>
</dbReference>
<feature type="compositionally biased region" description="Basic and acidic residues" evidence="7">
    <location>
        <begin position="414"/>
        <end position="433"/>
    </location>
</feature>
<dbReference type="PANTHER" id="PTHR43775">
    <property type="entry name" value="FATTY ACID SYNTHASE"/>
    <property type="match status" value="1"/>
</dbReference>
<dbReference type="Pfam" id="PF00109">
    <property type="entry name" value="ketoacyl-synt"/>
    <property type="match status" value="1"/>
</dbReference>
<dbReference type="Pfam" id="PF00550">
    <property type="entry name" value="PP-binding"/>
    <property type="match status" value="1"/>
</dbReference>
<dbReference type="Pfam" id="PF16073">
    <property type="entry name" value="SAT"/>
    <property type="match status" value="1"/>
</dbReference>
<feature type="active site" description="Proton donor; for dehydratase activity" evidence="6">
    <location>
        <position position="1616"/>
    </location>
</feature>
<evidence type="ECO:0000256" key="1">
    <source>
        <dbReference type="ARBA" id="ARBA00022450"/>
    </source>
</evidence>
<dbReference type="InterPro" id="IPR049900">
    <property type="entry name" value="PKS_mFAS_DH"/>
</dbReference>
<dbReference type="Pfam" id="PF00698">
    <property type="entry name" value="Acyl_transf_1"/>
    <property type="match status" value="1"/>
</dbReference>
<dbReference type="Gene3D" id="3.40.50.150">
    <property type="entry name" value="Vaccinia Virus protein VP39"/>
    <property type="match status" value="1"/>
</dbReference>
<dbReference type="GO" id="GO:0004315">
    <property type="term" value="F:3-oxoacyl-[acyl-carrier-protein] synthase activity"/>
    <property type="evidence" value="ECO:0007669"/>
    <property type="project" value="InterPro"/>
</dbReference>
<dbReference type="GO" id="GO:0004312">
    <property type="term" value="F:fatty acid synthase activity"/>
    <property type="evidence" value="ECO:0007669"/>
    <property type="project" value="TreeGrafter"/>
</dbReference>
<dbReference type="InterPro" id="IPR036736">
    <property type="entry name" value="ACP-like_sf"/>
</dbReference>
<feature type="region of interest" description="Disordered" evidence="7">
    <location>
        <begin position="1850"/>
        <end position="1892"/>
    </location>
</feature>
<dbReference type="InterPro" id="IPR032088">
    <property type="entry name" value="SAT"/>
</dbReference>
<dbReference type="InterPro" id="IPR029063">
    <property type="entry name" value="SAM-dependent_MTases_sf"/>
</dbReference>
<evidence type="ECO:0000256" key="7">
    <source>
        <dbReference type="SAM" id="MobiDB-lite"/>
    </source>
</evidence>
<dbReference type="Gene3D" id="3.40.47.10">
    <property type="match status" value="1"/>
</dbReference>
<reference evidence="11 12" key="1">
    <citation type="submission" date="2019-06" db="EMBL/GenBank/DDBJ databases">
        <title>Draft genome sequence of the filamentous fungus Phialemoniopsis curvata isolated from diesel fuel.</title>
        <authorList>
            <person name="Varaljay V.A."/>
            <person name="Lyon W.J."/>
            <person name="Crouch A.L."/>
            <person name="Drake C.E."/>
            <person name="Hollomon J.M."/>
            <person name="Nadeau L.J."/>
            <person name="Nunn H.S."/>
            <person name="Stevenson B.S."/>
            <person name="Bojanowski C.L."/>
            <person name="Crookes-Goodson W.J."/>
        </authorList>
    </citation>
    <scope>NUCLEOTIDE SEQUENCE [LARGE SCALE GENOMIC DNA]</scope>
    <source>
        <strain evidence="11 12">D216</strain>
    </source>
</reference>
<proteinExistence type="predicted"/>
<dbReference type="Proteomes" id="UP000319257">
    <property type="component" value="Unassembled WGS sequence"/>
</dbReference>
<dbReference type="SUPFAM" id="SSF52151">
    <property type="entry name" value="FabD/lysophospholipase-like"/>
    <property type="match status" value="1"/>
</dbReference>
<keyword evidence="12" id="KW-1185">Reference proteome</keyword>
<keyword evidence="1" id="KW-0596">Phosphopantetheine</keyword>
<dbReference type="InterPro" id="IPR006162">
    <property type="entry name" value="Ppantetheine_attach_site"/>
</dbReference>
<dbReference type="InterPro" id="IPR016039">
    <property type="entry name" value="Thiolase-like"/>
</dbReference>
<dbReference type="SMART" id="SM00825">
    <property type="entry name" value="PKS_KS"/>
    <property type="match status" value="1"/>
</dbReference>
<dbReference type="InParanoid" id="A0A507B1Q9"/>
<dbReference type="InterPro" id="IPR014030">
    <property type="entry name" value="Ketoacyl_synth_N"/>
</dbReference>
<dbReference type="Gene3D" id="3.30.70.3290">
    <property type="match status" value="1"/>
</dbReference>
<dbReference type="Pfam" id="PF08242">
    <property type="entry name" value="Methyltransf_12"/>
    <property type="match status" value="1"/>
</dbReference>
<accession>A0A507B1Q9</accession>
<dbReference type="InterPro" id="IPR014043">
    <property type="entry name" value="Acyl_transferase_dom"/>
</dbReference>
<dbReference type="SUPFAM" id="SSF55048">
    <property type="entry name" value="Probable ACP-binding domain of malonyl-CoA ACP transacylase"/>
    <property type="match status" value="1"/>
</dbReference>
<dbReference type="STRING" id="1093900.A0A507B1Q9"/>
<dbReference type="InterPro" id="IPR016035">
    <property type="entry name" value="Acyl_Trfase/lysoPLipase"/>
</dbReference>
<dbReference type="GO" id="GO:0044550">
    <property type="term" value="P:secondary metabolite biosynthetic process"/>
    <property type="evidence" value="ECO:0007669"/>
    <property type="project" value="TreeGrafter"/>
</dbReference>
<dbReference type="InterPro" id="IPR016036">
    <property type="entry name" value="Malonyl_transacylase_ACP-bd"/>
</dbReference>
<dbReference type="RefSeq" id="XP_030994355.1">
    <property type="nucleotide sequence ID" value="XM_031143053.1"/>
</dbReference>
<dbReference type="InterPro" id="IPR001227">
    <property type="entry name" value="Ac_transferase_dom_sf"/>
</dbReference>
<evidence type="ECO:0000256" key="4">
    <source>
        <dbReference type="ARBA" id="ARBA00023268"/>
    </source>
</evidence>
<dbReference type="InterPro" id="IPR009081">
    <property type="entry name" value="PP-bd_ACP"/>
</dbReference>
<dbReference type="InterPro" id="IPR018201">
    <property type="entry name" value="Ketoacyl_synth_AS"/>
</dbReference>
<feature type="region of interest" description="Disordered" evidence="7">
    <location>
        <begin position="405"/>
        <end position="433"/>
    </location>
</feature>